<keyword evidence="2" id="KW-1185">Reference proteome</keyword>
<evidence type="ECO:0000313" key="2">
    <source>
        <dbReference type="Proteomes" id="UP000799755"/>
    </source>
</evidence>
<organism evidence="1 2">
    <name type="scientific">Lindgomyces ingoldianus</name>
    <dbReference type="NCBI Taxonomy" id="673940"/>
    <lineage>
        <taxon>Eukaryota</taxon>
        <taxon>Fungi</taxon>
        <taxon>Dikarya</taxon>
        <taxon>Ascomycota</taxon>
        <taxon>Pezizomycotina</taxon>
        <taxon>Dothideomycetes</taxon>
        <taxon>Pleosporomycetidae</taxon>
        <taxon>Pleosporales</taxon>
        <taxon>Lindgomycetaceae</taxon>
        <taxon>Lindgomyces</taxon>
    </lineage>
</organism>
<protein>
    <submittedName>
        <fullName evidence="1">Uncharacterized protein</fullName>
    </submittedName>
</protein>
<name>A0ACB6RDQ3_9PLEO</name>
<accession>A0ACB6RDQ3</accession>
<reference evidence="1" key="1">
    <citation type="journal article" date="2020" name="Stud. Mycol.">
        <title>101 Dothideomycetes genomes: a test case for predicting lifestyles and emergence of pathogens.</title>
        <authorList>
            <person name="Haridas S."/>
            <person name="Albert R."/>
            <person name="Binder M."/>
            <person name="Bloem J."/>
            <person name="Labutti K."/>
            <person name="Salamov A."/>
            <person name="Andreopoulos B."/>
            <person name="Baker S."/>
            <person name="Barry K."/>
            <person name="Bills G."/>
            <person name="Bluhm B."/>
            <person name="Cannon C."/>
            <person name="Castanera R."/>
            <person name="Culley D."/>
            <person name="Daum C."/>
            <person name="Ezra D."/>
            <person name="Gonzalez J."/>
            <person name="Henrissat B."/>
            <person name="Kuo A."/>
            <person name="Liang C."/>
            <person name="Lipzen A."/>
            <person name="Lutzoni F."/>
            <person name="Magnuson J."/>
            <person name="Mondo S."/>
            <person name="Nolan M."/>
            <person name="Ohm R."/>
            <person name="Pangilinan J."/>
            <person name="Park H.-J."/>
            <person name="Ramirez L."/>
            <person name="Alfaro M."/>
            <person name="Sun H."/>
            <person name="Tritt A."/>
            <person name="Yoshinaga Y."/>
            <person name="Zwiers L.-H."/>
            <person name="Turgeon B."/>
            <person name="Goodwin S."/>
            <person name="Spatafora J."/>
            <person name="Crous P."/>
            <person name="Grigoriev I."/>
        </authorList>
    </citation>
    <scope>NUCLEOTIDE SEQUENCE</scope>
    <source>
        <strain evidence="1">ATCC 200398</strain>
    </source>
</reference>
<dbReference type="Proteomes" id="UP000799755">
    <property type="component" value="Unassembled WGS sequence"/>
</dbReference>
<dbReference type="EMBL" id="MU003492">
    <property type="protein sequence ID" value="KAF2477418.1"/>
    <property type="molecule type" value="Genomic_DNA"/>
</dbReference>
<evidence type="ECO:0000313" key="1">
    <source>
        <dbReference type="EMBL" id="KAF2477418.1"/>
    </source>
</evidence>
<comment type="caution">
    <text evidence="1">The sequence shown here is derived from an EMBL/GenBank/DDBJ whole genome shotgun (WGS) entry which is preliminary data.</text>
</comment>
<proteinExistence type="predicted"/>
<sequence length="116" mass="13476">MAVNADLPYQEPCILMVQSVIRDSFRRVLLCRLLVGRMHDFGKPPKHFPALKTLGIYCGWLVYYLLKFLSHSILFSRNLDCSFRCFPTITICQSNRIQVYALSSLNFPSIYVLLRL</sequence>
<gene>
    <name evidence="1" type="ORF">BDR25DRAFT_347785</name>
</gene>